<reference evidence="6 7" key="1">
    <citation type="submission" date="2011-10" db="EMBL/GenBank/DDBJ databases">
        <title>The Improved High-Quality Draft genome of Leptonema illini DSM 21528.</title>
        <authorList>
            <consortium name="US DOE Joint Genome Institute (JGI-PGF)"/>
            <person name="Lucas S."/>
            <person name="Copeland A."/>
            <person name="Lapidus A."/>
            <person name="Glavina del Rio T."/>
            <person name="Dalin E."/>
            <person name="Tice H."/>
            <person name="Bruce D."/>
            <person name="Goodwin L."/>
            <person name="Pitluck S."/>
            <person name="Peters L."/>
            <person name="Mikhailova N."/>
            <person name="Held B."/>
            <person name="Kyrpides N."/>
            <person name="Mavromatis K."/>
            <person name="Ivanova N."/>
            <person name="Markowitz V."/>
            <person name="Cheng J.-F."/>
            <person name="Hugenholtz P."/>
            <person name="Woyke T."/>
            <person name="Wu D."/>
            <person name="Gronow S."/>
            <person name="Wellnitz S."/>
            <person name="Brambilla E.-M."/>
            <person name="Klenk H.-P."/>
            <person name="Eisen J.A."/>
        </authorList>
    </citation>
    <scope>NUCLEOTIDE SEQUENCE [LARGE SCALE GENOMIC DNA]</scope>
    <source>
        <strain evidence="6 7">DSM 21528</strain>
    </source>
</reference>
<dbReference type="Pfam" id="PF01075">
    <property type="entry name" value="Glyco_transf_9"/>
    <property type="match status" value="1"/>
</dbReference>
<dbReference type="EC" id="2.4.99.24" evidence="4"/>
<evidence type="ECO:0000256" key="5">
    <source>
        <dbReference type="ARBA" id="ARBA00047503"/>
    </source>
</evidence>
<proteinExistence type="inferred from homology"/>
<dbReference type="AlphaFoldDB" id="H2CF67"/>
<accession>H2CF67</accession>
<comment type="catalytic activity">
    <reaction evidence="5">
        <text>an L-alpha-D-Hep-(1-&gt;5)-[alpha-Kdo-(2-&gt;4)]-alpha-Kdo-(2-&gt;6)-lipid A + ADP-L-glycero-beta-D-manno-heptose = an L-alpha-D-Hep-(1-&gt;3)-L-alpha-D-Hep-(1-&gt;5)-[alpha-Kdo-(2-&gt;4)]-alpha-Kdo-(2-&gt;6)-lipid A + ADP + H(+)</text>
        <dbReference type="Rhea" id="RHEA:74071"/>
        <dbReference type="ChEBI" id="CHEBI:15378"/>
        <dbReference type="ChEBI" id="CHEBI:61506"/>
        <dbReference type="ChEBI" id="CHEBI:193068"/>
        <dbReference type="ChEBI" id="CHEBI:193069"/>
        <dbReference type="ChEBI" id="CHEBI:456216"/>
        <dbReference type="EC" id="2.4.99.24"/>
    </reaction>
</comment>
<organism evidence="6 7">
    <name type="scientific">Leptonema illini DSM 21528</name>
    <dbReference type="NCBI Taxonomy" id="929563"/>
    <lineage>
        <taxon>Bacteria</taxon>
        <taxon>Pseudomonadati</taxon>
        <taxon>Spirochaetota</taxon>
        <taxon>Spirochaetia</taxon>
        <taxon>Leptospirales</taxon>
        <taxon>Leptospiraceae</taxon>
        <taxon>Leptonema</taxon>
    </lineage>
</organism>
<dbReference type="SUPFAM" id="SSF53756">
    <property type="entry name" value="UDP-Glycosyltransferase/glycogen phosphorylase"/>
    <property type="match status" value="1"/>
</dbReference>
<dbReference type="Gene3D" id="3.40.50.2000">
    <property type="entry name" value="Glycogen Phosphorylase B"/>
    <property type="match status" value="2"/>
</dbReference>
<dbReference type="CDD" id="cd03789">
    <property type="entry name" value="GT9_LPS_heptosyltransferase"/>
    <property type="match status" value="1"/>
</dbReference>
<evidence type="ECO:0000256" key="1">
    <source>
        <dbReference type="ARBA" id="ARBA00022676"/>
    </source>
</evidence>
<dbReference type="InterPro" id="IPR011910">
    <property type="entry name" value="RfaF"/>
</dbReference>
<dbReference type="GO" id="GO:0008713">
    <property type="term" value="F:ADP-heptose-lipopolysaccharide heptosyltransferase activity"/>
    <property type="evidence" value="ECO:0007669"/>
    <property type="project" value="UniProtKB-EC"/>
</dbReference>
<dbReference type="Proteomes" id="UP000005737">
    <property type="component" value="Unassembled WGS sequence"/>
</dbReference>
<dbReference type="GO" id="GO:0005829">
    <property type="term" value="C:cytosol"/>
    <property type="evidence" value="ECO:0007669"/>
    <property type="project" value="TreeGrafter"/>
</dbReference>
<dbReference type="InterPro" id="IPR002201">
    <property type="entry name" value="Glyco_trans_9"/>
</dbReference>
<dbReference type="GO" id="GO:0009244">
    <property type="term" value="P:lipopolysaccharide core region biosynthetic process"/>
    <property type="evidence" value="ECO:0007669"/>
    <property type="project" value="TreeGrafter"/>
</dbReference>
<evidence type="ECO:0000313" key="6">
    <source>
        <dbReference type="EMBL" id="EHQ06695.1"/>
    </source>
</evidence>
<dbReference type="HOGENOM" id="CLU_038371_3_0_12"/>
<evidence type="ECO:0000256" key="2">
    <source>
        <dbReference type="ARBA" id="ARBA00022679"/>
    </source>
</evidence>
<gene>
    <name evidence="6" type="ORF">Lepil_2014</name>
</gene>
<evidence type="ECO:0000256" key="4">
    <source>
        <dbReference type="ARBA" id="ARBA00044042"/>
    </source>
</evidence>
<dbReference type="RefSeq" id="WP_002772366.1">
    <property type="nucleotide sequence ID" value="NZ_JH597773.1"/>
</dbReference>
<keyword evidence="2 6" id="KW-0808">Transferase</keyword>
<dbReference type="InterPro" id="IPR051199">
    <property type="entry name" value="LPS_LOS_Heptosyltrfase"/>
</dbReference>
<evidence type="ECO:0000256" key="3">
    <source>
        <dbReference type="ARBA" id="ARBA00043995"/>
    </source>
</evidence>
<dbReference type="PANTHER" id="PTHR30160:SF1">
    <property type="entry name" value="LIPOPOLYSACCHARIDE 1,2-N-ACETYLGLUCOSAMINETRANSFERASE-RELATED"/>
    <property type="match status" value="1"/>
</dbReference>
<dbReference type="STRING" id="183.GCA_002009735_03482"/>
<keyword evidence="1" id="KW-0328">Glycosyltransferase</keyword>
<name>H2CF67_9LEPT</name>
<dbReference type="PANTHER" id="PTHR30160">
    <property type="entry name" value="TETRAACYLDISACCHARIDE 4'-KINASE-RELATED"/>
    <property type="match status" value="1"/>
</dbReference>
<protein>
    <recommendedName>
        <fullName evidence="4">lipopolysaccharide heptosyltransferase II</fullName>
        <ecNumber evidence="4">2.4.99.24</ecNumber>
    </recommendedName>
</protein>
<dbReference type="EMBL" id="JH597773">
    <property type="protein sequence ID" value="EHQ06695.1"/>
    <property type="molecule type" value="Genomic_DNA"/>
</dbReference>
<comment type="similarity">
    <text evidence="3">Belongs to the glycosyltransferase 9 family.</text>
</comment>
<keyword evidence="7" id="KW-1185">Reference proteome</keyword>
<dbReference type="NCBIfam" id="TIGR02195">
    <property type="entry name" value="heptsyl_trn_II"/>
    <property type="match status" value="1"/>
</dbReference>
<evidence type="ECO:0000313" key="7">
    <source>
        <dbReference type="Proteomes" id="UP000005737"/>
    </source>
</evidence>
<sequence>MDGTGLRILVIQTAFIGDVVLTTPMLRALRRSRPDAEITVLVKPEAAPFLKGHPDIDDVMVFDKGKEHRYGGMLRLIRQIRAKKFHVLLSPHQSHRTGLLAMFSGIPVRYGYASAGFAQFAYNRHLKRDLSEHEIYRLLLFLKEGYCPELPPVHEIDSSLILAESQSSALKAVQLLDSLAIGGRGSKPVLLAISSIWPTKRWTPYGFAELAGRLFDAYGQEILLVGSKADSAIAEQVLSFAREMLPASTLPHIRNICGQTDLLTLYSLMKRSMLVVSNDSAPVHFGCAAGVPVVAIFGATTPSLGYAPIAQRSAVAEIDLPCRPCGTHGAKKCPLEHFRCMKDLTAAQVFEKVRAVVE</sequence>